<dbReference type="InterPro" id="IPR010982">
    <property type="entry name" value="Lambda_DNA-bd_dom_sf"/>
</dbReference>
<dbReference type="SMART" id="SM00530">
    <property type="entry name" value="HTH_XRE"/>
    <property type="match status" value="1"/>
</dbReference>
<accession>A0A1T4MST1</accession>
<dbReference type="SUPFAM" id="SSF47413">
    <property type="entry name" value="lambda repressor-like DNA-binding domains"/>
    <property type="match status" value="1"/>
</dbReference>
<keyword evidence="1" id="KW-0238">DNA-binding</keyword>
<dbReference type="PANTHER" id="PTHR46797">
    <property type="entry name" value="HTH-TYPE TRANSCRIPTIONAL REGULATOR"/>
    <property type="match status" value="1"/>
</dbReference>
<dbReference type="AlphaFoldDB" id="A0A1T4MST1"/>
<sequence>MDTIGQRIRYARKLSNLTISDVSKMTGLSPGNLSELENDKFAPSAHSLIAFRKAFHVHIDWILTGNPPIYLEECDKIQEEQPPYLTQQEKKLLKAFWSLDEEKKRDILGYINVVMNLSKKDE</sequence>
<evidence type="ECO:0000313" key="4">
    <source>
        <dbReference type="Proteomes" id="UP000196365"/>
    </source>
</evidence>
<dbReference type="PROSITE" id="PS50943">
    <property type="entry name" value="HTH_CROC1"/>
    <property type="match status" value="1"/>
</dbReference>
<dbReference type="Gene3D" id="1.10.260.40">
    <property type="entry name" value="lambda repressor-like DNA-binding domains"/>
    <property type="match status" value="1"/>
</dbReference>
<gene>
    <name evidence="3" type="ORF">SAMN02745973_01430</name>
</gene>
<feature type="domain" description="HTH cro/C1-type" evidence="2">
    <location>
        <begin position="8"/>
        <end position="62"/>
    </location>
</feature>
<dbReference type="RefSeq" id="WP_087678860.1">
    <property type="nucleotide sequence ID" value="NZ_FUWV01000008.1"/>
</dbReference>
<dbReference type="CDD" id="cd00093">
    <property type="entry name" value="HTH_XRE"/>
    <property type="match status" value="1"/>
</dbReference>
<evidence type="ECO:0000256" key="1">
    <source>
        <dbReference type="ARBA" id="ARBA00023125"/>
    </source>
</evidence>
<dbReference type="Pfam" id="PF12844">
    <property type="entry name" value="HTH_19"/>
    <property type="match status" value="1"/>
</dbReference>
<dbReference type="EMBL" id="FUWV01000008">
    <property type="protein sequence ID" value="SJZ69887.1"/>
    <property type="molecule type" value="Genomic_DNA"/>
</dbReference>
<dbReference type="Proteomes" id="UP000196365">
    <property type="component" value="Unassembled WGS sequence"/>
</dbReference>
<dbReference type="GO" id="GO:0003700">
    <property type="term" value="F:DNA-binding transcription factor activity"/>
    <property type="evidence" value="ECO:0007669"/>
    <property type="project" value="TreeGrafter"/>
</dbReference>
<proteinExistence type="predicted"/>
<evidence type="ECO:0000259" key="2">
    <source>
        <dbReference type="PROSITE" id="PS50943"/>
    </source>
</evidence>
<evidence type="ECO:0000313" key="3">
    <source>
        <dbReference type="EMBL" id="SJZ69887.1"/>
    </source>
</evidence>
<reference evidence="3 4" key="1">
    <citation type="submission" date="2017-02" db="EMBL/GenBank/DDBJ databases">
        <authorList>
            <person name="Peterson S.W."/>
        </authorList>
    </citation>
    <scope>NUCLEOTIDE SEQUENCE [LARGE SCALE GENOMIC DNA]</scope>
    <source>
        <strain evidence="3 4">DSM 15102</strain>
    </source>
</reference>
<organism evidence="3 4">
    <name type="scientific">Garciella nitratireducens DSM 15102</name>
    <dbReference type="NCBI Taxonomy" id="1121911"/>
    <lineage>
        <taxon>Bacteria</taxon>
        <taxon>Bacillati</taxon>
        <taxon>Bacillota</taxon>
        <taxon>Clostridia</taxon>
        <taxon>Eubacteriales</taxon>
        <taxon>Eubacteriaceae</taxon>
        <taxon>Garciella</taxon>
    </lineage>
</organism>
<dbReference type="InterPro" id="IPR050807">
    <property type="entry name" value="TransReg_Diox_bact_type"/>
</dbReference>
<name>A0A1T4MST1_9FIRM</name>
<keyword evidence="4" id="KW-1185">Reference proteome</keyword>
<dbReference type="GO" id="GO:0003677">
    <property type="term" value="F:DNA binding"/>
    <property type="evidence" value="ECO:0007669"/>
    <property type="project" value="UniProtKB-KW"/>
</dbReference>
<dbReference type="OrthoDB" id="1726456at2"/>
<dbReference type="InterPro" id="IPR001387">
    <property type="entry name" value="Cro/C1-type_HTH"/>
</dbReference>
<dbReference type="GO" id="GO:0005829">
    <property type="term" value="C:cytosol"/>
    <property type="evidence" value="ECO:0007669"/>
    <property type="project" value="TreeGrafter"/>
</dbReference>
<protein>
    <submittedName>
        <fullName evidence="3">Transcriptional regulator, contains XRE-family HTH domain</fullName>
    </submittedName>
</protein>
<dbReference type="PANTHER" id="PTHR46797:SF1">
    <property type="entry name" value="METHYLPHOSPHONATE SYNTHASE"/>
    <property type="match status" value="1"/>
</dbReference>